<gene>
    <name evidence="1" type="ORF">METZ01_LOCUS164655</name>
</gene>
<dbReference type="AlphaFoldDB" id="A0A382BE60"/>
<feature type="non-terminal residue" evidence="1">
    <location>
        <position position="171"/>
    </location>
</feature>
<dbReference type="GO" id="GO:0005975">
    <property type="term" value="P:carbohydrate metabolic process"/>
    <property type="evidence" value="ECO:0007669"/>
    <property type="project" value="InterPro"/>
</dbReference>
<dbReference type="PANTHER" id="PTHR30292">
    <property type="entry name" value="UNCHARACTERIZED PROTEIN YBGL-RELATED"/>
    <property type="match status" value="1"/>
</dbReference>
<sequence length="171" mass="18812">MTIKIDFNADMGESFGPYKLGFDEELIKYISSANIACGFHAGDPTWMRRTVKMAEAYDVGIGAQPSFPDLGGFGRRKMFLSPEEVRNDLTYQIGALTAFTDSKSLQHVKPHGALYNMAVDDDILASAICQAVKDIDPNLILVVLAGSRWVEIAKSFGLRVAREAFADRTLT</sequence>
<evidence type="ECO:0008006" key="2">
    <source>
        <dbReference type="Google" id="ProtNLM"/>
    </source>
</evidence>
<name>A0A382BE60_9ZZZZ</name>
<dbReference type="EMBL" id="UINC01029306">
    <property type="protein sequence ID" value="SVB11801.1"/>
    <property type="molecule type" value="Genomic_DNA"/>
</dbReference>
<dbReference type="CDD" id="cd10787">
    <property type="entry name" value="LamB_YcsF_like"/>
    <property type="match status" value="1"/>
</dbReference>
<dbReference type="SUPFAM" id="SSF88713">
    <property type="entry name" value="Glycoside hydrolase/deacetylase"/>
    <property type="match status" value="1"/>
</dbReference>
<dbReference type="NCBIfam" id="NF003814">
    <property type="entry name" value="PRK05406.1-3"/>
    <property type="match status" value="1"/>
</dbReference>
<reference evidence="1" key="1">
    <citation type="submission" date="2018-05" db="EMBL/GenBank/DDBJ databases">
        <authorList>
            <person name="Lanie J.A."/>
            <person name="Ng W.-L."/>
            <person name="Kazmierczak K.M."/>
            <person name="Andrzejewski T.M."/>
            <person name="Davidsen T.M."/>
            <person name="Wayne K.J."/>
            <person name="Tettelin H."/>
            <person name="Glass J.I."/>
            <person name="Rusch D."/>
            <person name="Podicherti R."/>
            <person name="Tsui H.-C.T."/>
            <person name="Winkler M.E."/>
        </authorList>
    </citation>
    <scope>NUCLEOTIDE SEQUENCE</scope>
</reference>
<dbReference type="InterPro" id="IPR005501">
    <property type="entry name" value="LamB/YcsF/PxpA-like"/>
</dbReference>
<dbReference type="Pfam" id="PF03746">
    <property type="entry name" value="LamB_YcsF"/>
    <property type="match status" value="1"/>
</dbReference>
<dbReference type="PANTHER" id="PTHR30292:SF0">
    <property type="entry name" value="5-OXOPROLINASE SUBUNIT A"/>
    <property type="match status" value="1"/>
</dbReference>
<evidence type="ECO:0000313" key="1">
    <source>
        <dbReference type="EMBL" id="SVB11801.1"/>
    </source>
</evidence>
<proteinExistence type="predicted"/>
<protein>
    <recommendedName>
        <fullName evidence="2">LamB/YcsF family protein</fullName>
    </recommendedName>
</protein>
<dbReference type="Gene3D" id="3.20.20.370">
    <property type="entry name" value="Glycoside hydrolase/deacetylase"/>
    <property type="match status" value="1"/>
</dbReference>
<organism evidence="1">
    <name type="scientific">marine metagenome</name>
    <dbReference type="NCBI Taxonomy" id="408172"/>
    <lineage>
        <taxon>unclassified sequences</taxon>
        <taxon>metagenomes</taxon>
        <taxon>ecological metagenomes</taxon>
    </lineage>
</organism>
<accession>A0A382BE60</accession>
<dbReference type="InterPro" id="IPR011330">
    <property type="entry name" value="Glyco_hydro/deAcase_b/a-brl"/>
</dbReference>